<dbReference type="Proteomes" id="UP001529369">
    <property type="component" value="Unassembled WGS sequence"/>
</dbReference>
<organism evidence="4 5">
    <name type="scientific">Paeniroseomonas aquatica</name>
    <dbReference type="NCBI Taxonomy" id="373043"/>
    <lineage>
        <taxon>Bacteria</taxon>
        <taxon>Pseudomonadati</taxon>
        <taxon>Pseudomonadota</taxon>
        <taxon>Alphaproteobacteria</taxon>
        <taxon>Acetobacterales</taxon>
        <taxon>Acetobacteraceae</taxon>
        <taxon>Paeniroseomonas</taxon>
    </lineage>
</organism>
<sequence>MQAMVTQRHILITGASAGLGRALALAAAAPGAVLHLSGRDAGRIGAVAEACRARGATAQGQVADVRDAAAMAAWIAGAGRLDLVVANAGISAGTGGAVEPAATARAVFETNVTGVLNTVLPALEAMAAQAPGPDGLRGRVAVVASVAAFVAAPGAPAYCASKAAVQRWAEALDATERRRGIRLHAVCPGYIRTAMTARNDFPMPFLMDAEEAARRTLAGIAAGRTRIAYPWPVYWGARLAGALPLGLRAALFNRLPAKAAQLDEAREQGPG</sequence>
<comment type="caution">
    <text evidence="4">The sequence shown here is derived from an EMBL/GenBank/DDBJ whole genome shotgun (WGS) entry which is preliminary data.</text>
</comment>
<dbReference type="PRINTS" id="PR00081">
    <property type="entry name" value="GDHRDH"/>
</dbReference>
<dbReference type="PRINTS" id="PR00080">
    <property type="entry name" value="SDRFAMILY"/>
</dbReference>
<reference evidence="5" key="1">
    <citation type="journal article" date="2019" name="Int. J. Syst. Evol. Microbiol.">
        <title>The Global Catalogue of Microorganisms (GCM) 10K type strain sequencing project: providing services to taxonomists for standard genome sequencing and annotation.</title>
        <authorList>
            <consortium name="The Broad Institute Genomics Platform"/>
            <consortium name="The Broad Institute Genome Sequencing Center for Infectious Disease"/>
            <person name="Wu L."/>
            <person name="Ma J."/>
        </authorList>
    </citation>
    <scope>NUCLEOTIDE SEQUENCE [LARGE SCALE GENOMIC DNA]</scope>
    <source>
        <strain evidence="5">CECT 7131</strain>
    </source>
</reference>
<evidence type="ECO:0000313" key="5">
    <source>
        <dbReference type="Proteomes" id="UP001529369"/>
    </source>
</evidence>
<dbReference type="EMBL" id="JAUFPN010000033">
    <property type="protein sequence ID" value="MDN3563448.1"/>
    <property type="molecule type" value="Genomic_DNA"/>
</dbReference>
<dbReference type="PANTHER" id="PTHR44196:SF1">
    <property type="entry name" value="DEHYDROGENASE_REDUCTASE SDR FAMILY MEMBER 7B"/>
    <property type="match status" value="1"/>
</dbReference>
<protein>
    <submittedName>
        <fullName evidence="4">SDR family NAD(P)-dependent oxidoreductase</fullName>
    </submittedName>
</protein>
<comment type="similarity">
    <text evidence="1 3">Belongs to the short-chain dehydrogenases/reductases (SDR) family.</text>
</comment>
<keyword evidence="2" id="KW-0560">Oxidoreductase</keyword>
<dbReference type="Pfam" id="PF00106">
    <property type="entry name" value="adh_short"/>
    <property type="match status" value="1"/>
</dbReference>
<evidence type="ECO:0000256" key="1">
    <source>
        <dbReference type="ARBA" id="ARBA00006484"/>
    </source>
</evidence>
<gene>
    <name evidence="4" type="ORF">QWZ14_03550</name>
</gene>
<evidence type="ECO:0000256" key="3">
    <source>
        <dbReference type="RuleBase" id="RU000363"/>
    </source>
</evidence>
<accession>A0ABT8A188</accession>
<dbReference type="PANTHER" id="PTHR44196">
    <property type="entry name" value="DEHYDROGENASE/REDUCTASE SDR FAMILY MEMBER 7B"/>
    <property type="match status" value="1"/>
</dbReference>
<keyword evidence="5" id="KW-1185">Reference proteome</keyword>
<proteinExistence type="inferred from homology"/>
<name>A0ABT8A188_9PROT</name>
<dbReference type="InterPro" id="IPR036291">
    <property type="entry name" value="NAD(P)-bd_dom_sf"/>
</dbReference>
<dbReference type="SUPFAM" id="SSF51735">
    <property type="entry name" value="NAD(P)-binding Rossmann-fold domains"/>
    <property type="match status" value="1"/>
</dbReference>
<dbReference type="Gene3D" id="3.40.50.720">
    <property type="entry name" value="NAD(P)-binding Rossmann-like Domain"/>
    <property type="match status" value="1"/>
</dbReference>
<dbReference type="InterPro" id="IPR002347">
    <property type="entry name" value="SDR_fam"/>
</dbReference>
<evidence type="ECO:0000313" key="4">
    <source>
        <dbReference type="EMBL" id="MDN3563448.1"/>
    </source>
</evidence>
<evidence type="ECO:0000256" key="2">
    <source>
        <dbReference type="ARBA" id="ARBA00023002"/>
    </source>
</evidence>